<dbReference type="Proteomes" id="UP000199513">
    <property type="component" value="Unassembled WGS sequence"/>
</dbReference>
<organism evidence="2 3">
    <name type="scientific">Thermoflexibacter ruber</name>
    <dbReference type="NCBI Taxonomy" id="1003"/>
    <lineage>
        <taxon>Bacteria</taxon>
        <taxon>Pseudomonadati</taxon>
        <taxon>Bacteroidota</taxon>
        <taxon>Cytophagia</taxon>
        <taxon>Cytophagales</taxon>
        <taxon>Thermoflexibacteraceae</taxon>
        <taxon>Thermoflexibacter</taxon>
    </lineage>
</organism>
<name>A0A1I2G2N2_9BACT</name>
<dbReference type="Gene3D" id="1.10.150.20">
    <property type="entry name" value="5' to 3' exonuclease, C-terminal subdomain"/>
    <property type="match status" value="1"/>
</dbReference>
<dbReference type="OrthoDB" id="9794786at2"/>
<dbReference type="InterPro" id="IPR025567">
    <property type="entry name" value="DUF4332"/>
</dbReference>
<dbReference type="EMBL" id="FONY01000016">
    <property type="protein sequence ID" value="SFF10891.1"/>
    <property type="molecule type" value="Genomic_DNA"/>
</dbReference>
<evidence type="ECO:0000313" key="2">
    <source>
        <dbReference type="EMBL" id="SFF10891.1"/>
    </source>
</evidence>
<feature type="domain" description="DUF4332" evidence="1">
    <location>
        <begin position="9"/>
        <end position="129"/>
    </location>
</feature>
<protein>
    <recommendedName>
        <fullName evidence="1">DUF4332 domain-containing protein</fullName>
    </recommendedName>
</protein>
<evidence type="ECO:0000313" key="3">
    <source>
        <dbReference type="Proteomes" id="UP000199513"/>
    </source>
</evidence>
<keyword evidence="3" id="KW-1185">Reference proteome</keyword>
<dbReference type="STRING" id="1003.SAMN04488541_101622"/>
<dbReference type="Pfam" id="PF14229">
    <property type="entry name" value="DUF4332"/>
    <property type="match status" value="1"/>
</dbReference>
<sequence>MAYKIIDIEGIGPVYAEKLEKVGVKTVEKLLETGASKKGREKLAEDTGIDESRILSWVNMADLFRIKGVSSQYAELLHAAGVDTVKELKHRKAENLHAKMIEVNNEKNLVNQIPSLSMVEGFIKQAAELEPVITH</sequence>
<gene>
    <name evidence="2" type="ORF">SAMN04488541_101622</name>
</gene>
<dbReference type="AlphaFoldDB" id="A0A1I2G2N2"/>
<dbReference type="RefSeq" id="WP_091544793.1">
    <property type="nucleotide sequence ID" value="NZ_FONY01000016.1"/>
</dbReference>
<accession>A0A1I2G2N2</accession>
<proteinExistence type="predicted"/>
<reference evidence="2 3" key="1">
    <citation type="submission" date="2016-10" db="EMBL/GenBank/DDBJ databases">
        <authorList>
            <person name="de Groot N.N."/>
        </authorList>
    </citation>
    <scope>NUCLEOTIDE SEQUENCE [LARGE SCALE GENOMIC DNA]</scope>
    <source>
        <strain>GEY</strain>
        <strain evidence="3">DSM 9560</strain>
    </source>
</reference>
<evidence type="ECO:0000259" key="1">
    <source>
        <dbReference type="Pfam" id="PF14229"/>
    </source>
</evidence>